<gene>
    <name evidence="1" type="ORF">METZ01_LOCUS420802</name>
</gene>
<dbReference type="EMBL" id="UINC01166151">
    <property type="protein sequence ID" value="SVD67948.1"/>
    <property type="molecule type" value="Genomic_DNA"/>
</dbReference>
<name>A0A382XC71_9ZZZZ</name>
<sequence>MASDISLADFADRPKNGKAWIDDLPDDVFNQIWDGRHGGRIGKEMAAAWLRTLGYVDVTAGRVETVMARERR</sequence>
<organism evidence="1">
    <name type="scientific">marine metagenome</name>
    <dbReference type="NCBI Taxonomy" id="408172"/>
    <lineage>
        <taxon>unclassified sequences</taxon>
        <taxon>metagenomes</taxon>
        <taxon>ecological metagenomes</taxon>
    </lineage>
</organism>
<protein>
    <submittedName>
        <fullName evidence="1">Uncharacterized protein</fullName>
    </submittedName>
</protein>
<reference evidence="1" key="1">
    <citation type="submission" date="2018-05" db="EMBL/GenBank/DDBJ databases">
        <authorList>
            <person name="Lanie J.A."/>
            <person name="Ng W.-L."/>
            <person name="Kazmierczak K.M."/>
            <person name="Andrzejewski T.M."/>
            <person name="Davidsen T.M."/>
            <person name="Wayne K.J."/>
            <person name="Tettelin H."/>
            <person name="Glass J.I."/>
            <person name="Rusch D."/>
            <person name="Podicherti R."/>
            <person name="Tsui H.-C.T."/>
            <person name="Winkler M.E."/>
        </authorList>
    </citation>
    <scope>NUCLEOTIDE SEQUENCE</scope>
</reference>
<evidence type="ECO:0000313" key="1">
    <source>
        <dbReference type="EMBL" id="SVD67948.1"/>
    </source>
</evidence>
<accession>A0A382XC71</accession>
<proteinExistence type="predicted"/>
<dbReference type="AlphaFoldDB" id="A0A382XC71"/>